<comment type="caution">
    <text evidence="4">The sequence shown here is derived from an EMBL/GenBank/DDBJ whole genome shotgun (WGS) entry which is preliminary data.</text>
</comment>
<feature type="region of interest" description="Disordered" evidence="1">
    <location>
        <begin position="132"/>
        <end position="165"/>
    </location>
</feature>
<feature type="transmembrane region" description="Helical" evidence="2">
    <location>
        <begin position="694"/>
        <end position="715"/>
    </location>
</feature>
<dbReference type="Pfam" id="PF20163">
    <property type="entry name" value="DUF6536"/>
    <property type="match status" value="1"/>
</dbReference>
<dbReference type="EMBL" id="JAGPYM010000001">
    <property type="protein sequence ID" value="KAH6899765.1"/>
    <property type="molecule type" value="Genomic_DNA"/>
</dbReference>
<evidence type="ECO:0000259" key="3">
    <source>
        <dbReference type="Pfam" id="PF20163"/>
    </source>
</evidence>
<proteinExistence type="predicted"/>
<feature type="transmembrane region" description="Helical" evidence="2">
    <location>
        <begin position="453"/>
        <end position="475"/>
    </location>
</feature>
<gene>
    <name evidence="4" type="ORF">B0T10DRAFT_5113</name>
</gene>
<feature type="transmembrane region" description="Helical" evidence="2">
    <location>
        <begin position="542"/>
        <end position="564"/>
    </location>
</feature>
<dbReference type="PANTHER" id="PTHR35395:SF1">
    <property type="entry name" value="DUF6536 DOMAIN-CONTAINING PROTEIN"/>
    <property type="match status" value="1"/>
</dbReference>
<keyword evidence="2" id="KW-0812">Transmembrane</keyword>
<feature type="compositionally biased region" description="Polar residues" evidence="1">
    <location>
        <begin position="71"/>
        <end position="85"/>
    </location>
</feature>
<feature type="compositionally biased region" description="Polar residues" evidence="1">
    <location>
        <begin position="41"/>
        <end position="52"/>
    </location>
</feature>
<feature type="region of interest" description="Disordered" evidence="1">
    <location>
        <begin position="1"/>
        <end position="91"/>
    </location>
</feature>
<dbReference type="PANTHER" id="PTHR35395">
    <property type="entry name" value="DUF6536 DOMAIN-CONTAINING PROTEIN"/>
    <property type="match status" value="1"/>
</dbReference>
<dbReference type="InterPro" id="IPR046623">
    <property type="entry name" value="DUF6536"/>
</dbReference>
<organism evidence="4 5">
    <name type="scientific">Thelonectria olida</name>
    <dbReference type="NCBI Taxonomy" id="1576542"/>
    <lineage>
        <taxon>Eukaryota</taxon>
        <taxon>Fungi</taxon>
        <taxon>Dikarya</taxon>
        <taxon>Ascomycota</taxon>
        <taxon>Pezizomycotina</taxon>
        <taxon>Sordariomycetes</taxon>
        <taxon>Hypocreomycetidae</taxon>
        <taxon>Hypocreales</taxon>
        <taxon>Nectriaceae</taxon>
        <taxon>Thelonectria</taxon>
    </lineage>
</organism>
<reference evidence="4 5" key="1">
    <citation type="journal article" date="2021" name="Nat. Commun.">
        <title>Genetic determinants of endophytism in the Arabidopsis root mycobiome.</title>
        <authorList>
            <person name="Mesny F."/>
            <person name="Miyauchi S."/>
            <person name="Thiergart T."/>
            <person name="Pickel B."/>
            <person name="Atanasova L."/>
            <person name="Karlsson M."/>
            <person name="Huettel B."/>
            <person name="Barry K.W."/>
            <person name="Haridas S."/>
            <person name="Chen C."/>
            <person name="Bauer D."/>
            <person name="Andreopoulos W."/>
            <person name="Pangilinan J."/>
            <person name="LaButti K."/>
            <person name="Riley R."/>
            <person name="Lipzen A."/>
            <person name="Clum A."/>
            <person name="Drula E."/>
            <person name="Henrissat B."/>
            <person name="Kohler A."/>
            <person name="Grigoriev I.V."/>
            <person name="Martin F.M."/>
            <person name="Hacquard S."/>
        </authorList>
    </citation>
    <scope>NUCLEOTIDE SEQUENCE [LARGE SCALE GENOMIC DNA]</scope>
    <source>
        <strain evidence="4 5">MPI-CAGE-CH-0241</strain>
    </source>
</reference>
<feature type="compositionally biased region" description="Low complexity" evidence="1">
    <location>
        <begin position="57"/>
        <end position="66"/>
    </location>
</feature>
<sequence>MRGRHLLIQRYSIDEEPGNPPVPPSASASASNSGSRPRTRGFTNSSGRQTTRWPFHSFNNSRSSFRYQPSLPHSRSGSFQHSRSGSFPRRAAGSISRSVSSVLGSDIIPDYVVHFLRGETPESLARKRGMAIPESPDTANFPHHHCSCESPGPGDYHSGSRAGTPRAEMEKMLRDQGEPNAAKRLTSGWRGGVTLNVLLAFFVFVITIVCVGLAGARGNISAGASTILEGSERKVQGANWGVHAVVNVFAIVLIAGTNYIFQILSSPTRPEVDSAHERFKWLDIGIPSLRNLRLISPARAILSATLIMLAFTSQIIYNSLIFTTTSAPAVNMAFVSTSFVSSSTVSANVDLNGMSRSDLTNLQSKAKAEDLVKLTIAECITTFNDRFQTEYDGVLLISKSGSNSLEIDTAEPGTLLDAFLKSLDKKTDSINHCLGNPVGDDDASSSLALSGPLLGVMTFVNLLFLLALAVVLLLASTRRDYHPLVTLGDSLASFLEDPDPTTQESCLMTKAEVEKGSWGQREAKFWVTQSCRWISTPSLVRWAVWLLTWITPLGLAAGALALAIKANPKAAFSSFSNATLVSALPNGPRVGLAIVAAMPHVLLGVLYLSTNALLSVFFLSHEMSMFVAPGRLIPLRISSGRPIGAQTTSLYLTLPRPLSWFMFFLFAGMAFLLSQGVFLVALNRDDGSKFSGIGFSPLPLLLLVILLVILGLFILGLSLRHADRRGAVDDGKPAGNPLTLQGGSCSAVLSSRCHREPREDGVEALAVRWGVVRDGVGMNPGHATFSSRPVGDIIVGRSYA</sequence>
<feature type="transmembrane region" description="Helical" evidence="2">
    <location>
        <begin position="660"/>
        <end position="682"/>
    </location>
</feature>
<accession>A0A9P9AWH9</accession>
<evidence type="ECO:0000256" key="2">
    <source>
        <dbReference type="SAM" id="Phobius"/>
    </source>
</evidence>
<feature type="transmembrane region" description="Helical" evidence="2">
    <location>
        <begin position="590"/>
        <end position="619"/>
    </location>
</feature>
<protein>
    <recommendedName>
        <fullName evidence="3">DUF6536 domain-containing protein</fullName>
    </recommendedName>
</protein>
<dbReference type="AlphaFoldDB" id="A0A9P9AWH9"/>
<dbReference type="OrthoDB" id="5429634at2759"/>
<evidence type="ECO:0000313" key="4">
    <source>
        <dbReference type="EMBL" id="KAH6899765.1"/>
    </source>
</evidence>
<keyword evidence="2" id="KW-0472">Membrane</keyword>
<keyword evidence="2" id="KW-1133">Transmembrane helix</keyword>
<keyword evidence="5" id="KW-1185">Reference proteome</keyword>
<feature type="transmembrane region" description="Helical" evidence="2">
    <location>
        <begin position="240"/>
        <end position="261"/>
    </location>
</feature>
<feature type="compositionally biased region" description="Low complexity" evidence="1">
    <location>
        <begin position="25"/>
        <end position="36"/>
    </location>
</feature>
<feature type="transmembrane region" description="Helical" evidence="2">
    <location>
        <begin position="193"/>
        <end position="220"/>
    </location>
</feature>
<evidence type="ECO:0000256" key="1">
    <source>
        <dbReference type="SAM" id="MobiDB-lite"/>
    </source>
</evidence>
<dbReference type="Proteomes" id="UP000777438">
    <property type="component" value="Unassembled WGS sequence"/>
</dbReference>
<feature type="transmembrane region" description="Helical" evidence="2">
    <location>
        <begin position="300"/>
        <end position="322"/>
    </location>
</feature>
<evidence type="ECO:0000313" key="5">
    <source>
        <dbReference type="Proteomes" id="UP000777438"/>
    </source>
</evidence>
<feature type="domain" description="DUF6536" evidence="3">
    <location>
        <begin position="189"/>
        <end position="340"/>
    </location>
</feature>
<name>A0A9P9AWH9_9HYPO</name>